<dbReference type="CDD" id="cd10147">
    <property type="entry name" value="Wzt_C-like"/>
    <property type="match status" value="1"/>
</dbReference>
<reference evidence="2 3" key="1">
    <citation type="submission" date="2018-08" db="EMBL/GenBank/DDBJ databases">
        <title>Recombination of ecologically and evolutionarily significant loci maintains genetic cohesion in the Pseudomonas syringae species complex.</title>
        <authorList>
            <person name="Dillon M."/>
            <person name="Thakur S."/>
            <person name="Almeida R.N.D."/>
            <person name="Weir B.S."/>
            <person name="Guttman D.S."/>
        </authorList>
    </citation>
    <scope>NUCLEOTIDE SEQUENCE [LARGE SCALE GENOMIC DNA]</scope>
    <source>
        <strain evidence="2 3">ICMP 14479</strain>
    </source>
</reference>
<sequence>MQDCEGTGLIGNAGNQAKARVKFRNALATGDYFISIGIASRQSEEIVPHDRRYDSIHFVVEPTPKLLGLIDLGASMEIEPVIVDV</sequence>
<name>A0A3M5VGI7_PSESX</name>
<evidence type="ECO:0000313" key="3">
    <source>
        <dbReference type="Proteomes" id="UP000280395"/>
    </source>
</evidence>
<organism evidence="2 3">
    <name type="scientific">Pseudomonas syringae pv. avii</name>
    <dbReference type="NCBI Taxonomy" id="663959"/>
    <lineage>
        <taxon>Bacteria</taxon>
        <taxon>Pseudomonadati</taxon>
        <taxon>Pseudomonadota</taxon>
        <taxon>Gammaproteobacteria</taxon>
        <taxon>Pseudomonadales</taxon>
        <taxon>Pseudomonadaceae</taxon>
        <taxon>Pseudomonas</taxon>
        <taxon>Pseudomonas syringae</taxon>
    </lineage>
</organism>
<dbReference type="Pfam" id="PF14524">
    <property type="entry name" value="Wzt_C"/>
    <property type="match status" value="1"/>
</dbReference>
<gene>
    <name evidence="2" type="ORF">ALP29_201840</name>
</gene>
<protein>
    <recommendedName>
        <fullName evidence="1">Wzt C-terminal domain-containing protein</fullName>
    </recommendedName>
</protein>
<feature type="domain" description="Wzt C-terminal" evidence="1">
    <location>
        <begin position="11"/>
        <end position="72"/>
    </location>
</feature>
<comment type="caution">
    <text evidence="2">The sequence shown here is derived from an EMBL/GenBank/DDBJ whole genome shotgun (WGS) entry which is preliminary data.</text>
</comment>
<accession>A0A3M5VGI7</accession>
<dbReference type="Proteomes" id="UP000280395">
    <property type="component" value="Unassembled WGS sequence"/>
</dbReference>
<evidence type="ECO:0000259" key="1">
    <source>
        <dbReference type="Pfam" id="PF14524"/>
    </source>
</evidence>
<dbReference type="InterPro" id="IPR029439">
    <property type="entry name" value="Wzt_C"/>
</dbReference>
<proteinExistence type="predicted"/>
<evidence type="ECO:0000313" key="2">
    <source>
        <dbReference type="EMBL" id="RMU57302.1"/>
    </source>
</evidence>
<dbReference type="EMBL" id="RBUA01000650">
    <property type="protein sequence ID" value="RMU57302.1"/>
    <property type="molecule type" value="Genomic_DNA"/>
</dbReference>
<dbReference type="Gene3D" id="2.70.50.60">
    <property type="entry name" value="abc- transporter (atp binding component) like domain"/>
    <property type="match status" value="1"/>
</dbReference>
<dbReference type="AlphaFoldDB" id="A0A3M5VGI7"/>